<feature type="transmembrane region" description="Helical" evidence="1">
    <location>
        <begin position="29"/>
        <end position="50"/>
    </location>
</feature>
<organism evidence="2 3">
    <name type="scientific">Spirilliplanes yamanashiensis</name>
    <dbReference type="NCBI Taxonomy" id="42233"/>
    <lineage>
        <taxon>Bacteria</taxon>
        <taxon>Bacillati</taxon>
        <taxon>Actinomycetota</taxon>
        <taxon>Actinomycetes</taxon>
        <taxon>Micromonosporales</taxon>
        <taxon>Micromonosporaceae</taxon>
        <taxon>Spirilliplanes</taxon>
    </lineage>
</organism>
<keyword evidence="3" id="KW-1185">Reference proteome</keyword>
<proteinExistence type="predicted"/>
<reference evidence="2" key="1">
    <citation type="submission" date="2021-01" db="EMBL/GenBank/DDBJ databases">
        <title>Whole genome shotgun sequence of Spirilliplanes yamanashiensis NBRC 15828.</title>
        <authorList>
            <person name="Komaki H."/>
            <person name="Tamura T."/>
        </authorList>
    </citation>
    <scope>NUCLEOTIDE SEQUENCE</scope>
    <source>
        <strain evidence="2">NBRC 15828</strain>
    </source>
</reference>
<evidence type="ECO:0000313" key="2">
    <source>
        <dbReference type="EMBL" id="GIJ01466.1"/>
    </source>
</evidence>
<evidence type="ECO:0000313" key="3">
    <source>
        <dbReference type="Proteomes" id="UP000652013"/>
    </source>
</evidence>
<protein>
    <submittedName>
        <fullName evidence="2">Uncharacterized protein</fullName>
    </submittedName>
</protein>
<feature type="transmembrane region" description="Helical" evidence="1">
    <location>
        <begin position="5"/>
        <end position="23"/>
    </location>
</feature>
<evidence type="ECO:0000256" key="1">
    <source>
        <dbReference type="SAM" id="Phobius"/>
    </source>
</evidence>
<dbReference type="EMBL" id="BOOY01000004">
    <property type="protein sequence ID" value="GIJ01466.1"/>
    <property type="molecule type" value="Genomic_DNA"/>
</dbReference>
<keyword evidence="1" id="KW-0472">Membrane</keyword>
<name>A0A8J4DGY7_9ACTN</name>
<dbReference type="Proteomes" id="UP000652013">
    <property type="component" value="Unassembled WGS sequence"/>
</dbReference>
<accession>A0A8J4DGY7</accession>
<dbReference type="AlphaFoldDB" id="A0A8J4DGY7"/>
<comment type="caution">
    <text evidence="2">The sequence shown here is derived from an EMBL/GenBank/DDBJ whole genome shotgun (WGS) entry which is preliminary data.</text>
</comment>
<sequence>MGRAVLTVVAGVAVVIGVGWLAVNLLQALVGVFAYLLVGAVVVGGGVYLYGRAKRSLAPGTRNQRRIEAAVRTYRMRNR</sequence>
<keyword evidence="1" id="KW-0812">Transmembrane</keyword>
<keyword evidence="1" id="KW-1133">Transmembrane helix</keyword>
<gene>
    <name evidence="2" type="ORF">Sya03_08180</name>
</gene>